<organism evidence="1 2">
    <name type="scientific">Ambispora gerdemannii</name>
    <dbReference type="NCBI Taxonomy" id="144530"/>
    <lineage>
        <taxon>Eukaryota</taxon>
        <taxon>Fungi</taxon>
        <taxon>Fungi incertae sedis</taxon>
        <taxon>Mucoromycota</taxon>
        <taxon>Glomeromycotina</taxon>
        <taxon>Glomeromycetes</taxon>
        <taxon>Archaeosporales</taxon>
        <taxon>Ambisporaceae</taxon>
        <taxon>Ambispora</taxon>
    </lineage>
</organism>
<comment type="caution">
    <text evidence="1">The sequence shown here is derived from an EMBL/GenBank/DDBJ whole genome shotgun (WGS) entry which is preliminary data.</text>
</comment>
<feature type="non-terminal residue" evidence="1">
    <location>
        <position position="55"/>
    </location>
</feature>
<dbReference type="InterPro" id="IPR036397">
    <property type="entry name" value="RNaseH_sf"/>
</dbReference>
<dbReference type="OrthoDB" id="2446457at2759"/>
<sequence>ANSPDLNPIETFGRFLKDNNQNYEEWELMSVFEEVIASMPREIDAVKANGAPTKY</sequence>
<dbReference type="GO" id="GO:0003676">
    <property type="term" value="F:nucleic acid binding"/>
    <property type="evidence" value="ECO:0007669"/>
    <property type="project" value="InterPro"/>
</dbReference>
<gene>
    <name evidence="1" type="ORF">AGERDE_LOCUS11085</name>
</gene>
<evidence type="ECO:0000313" key="2">
    <source>
        <dbReference type="Proteomes" id="UP000789831"/>
    </source>
</evidence>
<protein>
    <submittedName>
        <fullName evidence="1">5168_t:CDS:1</fullName>
    </submittedName>
</protein>
<proteinExistence type="predicted"/>
<dbReference type="Gene3D" id="3.30.420.10">
    <property type="entry name" value="Ribonuclease H-like superfamily/Ribonuclease H"/>
    <property type="match status" value="1"/>
</dbReference>
<dbReference type="EMBL" id="CAJVPL010004134">
    <property type="protein sequence ID" value="CAG8643478.1"/>
    <property type="molecule type" value="Genomic_DNA"/>
</dbReference>
<name>A0A9N9DPP2_9GLOM</name>
<accession>A0A9N9DPP2</accession>
<keyword evidence="2" id="KW-1185">Reference proteome</keyword>
<dbReference type="AlphaFoldDB" id="A0A9N9DPP2"/>
<evidence type="ECO:0000313" key="1">
    <source>
        <dbReference type="EMBL" id="CAG8643478.1"/>
    </source>
</evidence>
<dbReference type="Proteomes" id="UP000789831">
    <property type="component" value="Unassembled WGS sequence"/>
</dbReference>
<reference evidence="1" key="1">
    <citation type="submission" date="2021-06" db="EMBL/GenBank/DDBJ databases">
        <authorList>
            <person name="Kallberg Y."/>
            <person name="Tangrot J."/>
            <person name="Rosling A."/>
        </authorList>
    </citation>
    <scope>NUCLEOTIDE SEQUENCE</scope>
    <source>
        <strain evidence="1">MT106</strain>
    </source>
</reference>